<dbReference type="CDD" id="cd02020">
    <property type="entry name" value="CMPK"/>
    <property type="match status" value="1"/>
</dbReference>
<dbReference type="InterPro" id="IPR003136">
    <property type="entry name" value="Cytidylate_kin"/>
</dbReference>
<dbReference type="EC" id="2.7.4.25" evidence="8"/>
<organism evidence="10 11">
    <name type="scientific">Hujiaoplasma nucleasis</name>
    <dbReference type="NCBI Taxonomy" id="2725268"/>
    <lineage>
        <taxon>Bacteria</taxon>
        <taxon>Bacillati</taxon>
        <taxon>Mycoplasmatota</taxon>
        <taxon>Mollicutes</taxon>
        <taxon>Candidatus Izemoplasmatales</taxon>
        <taxon>Hujiaoplasmataceae</taxon>
        <taxon>Hujiaoplasma</taxon>
    </lineage>
</organism>
<dbReference type="KEGG" id="tbk:HF295_02305"/>
<comment type="similarity">
    <text evidence="1 8">Belongs to the cytidylate kinase family. Type 1 subfamily.</text>
</comment>
<evidence type="ECO:0000256" key="3">
    <source>
        <dbReference type="ARBA" id="ARBA00022741"/>
    </source>
</evidence>
<comment type="catalytic activity">
    <reaction evidence="6 8">
        <text>dCMP + ATP = dCDP + ADP</text>
        <dbReference type="Rhea" id="RHEA:25094"/>
        <dbReference type="ChEBI" id="CHEBI:30616"/>
        <dbReference type="ChEBI" id="CHEBI:57566"/>
        <dbReference type="ChEBI" id="CHEBI:58593"/>
        <dbReference type="ChEBI" id="CHEBI:456216"/>
        <dbReference type="EC" id="2.7.4.25"/>
    </reaction>
</comment>
<evidence type="ECO:0000256" key="8">
    <source>
        <dbReference type="HAMAP-Rule" id="MF_00238"/>
    </source>
</evidence>
<protein>
    <recommendedName>
        <fullName evidence="8">Cytidylate kinase</fullName>
        <shortName evidence="8">CK</shortName>
        <ecNumber evidence="8">2.7.4.25</ecNumber>
    </recommendedName>
    <alternativeName>
        <fullName evidence="8">Cytidine monophosphate kinase</fullName>
        <shortName evidence="8">CMP kinase</shortName>
    </alternativeName>
</protein>
<dbReference type="Pfam" id="PF02224">
    <property type="entry name" value="Cytidylate_kin"/>
    <property type="match status" value="1"/>
</dbReference>
<dbReference type="SUPFAM" id="SSF52540">
    <property type="entry name" value="P-loop containing nucleoside triphosphate hydrolases"/>
    <property type="match status" value="1"/>
</dbReference>
<keyword evidence="3 8" id="KW-0547">Nucleotide-binding</keyword>
<feature type="binding site" evidence="8">
    <location>
        <begin position="10"/>
        <end position="18"/>
    </location>
    <ligand>
        <name>ATP</name>
        <dbReference type="ChEBI" id="CHEBI:30616"/>
    </ligand>
</feature>
<dbReference type="HAMAP" id="MF_00238">
    <property type="entry name" value="Cytidyl_kinase_type1"/>
    <property type="match status" value="1"/>
</dbReference>
<evidence type="ECO:0000256" key="1">
    <source>
        <dbReference type="ARBA" id="ARBA00009427"/>
    </source>
</evidence>
<dbReference type="InterPro" id="IPR011994">
    <property type="entry name" value="Cytidylate_kinase_dom"/>
</dbReference>
<reference evidence="10 11" key="1">
    <citation type="submission" date="2020-04" db="EMBL/GenBank/DDBJ databases">
        <authorList>
            <person name="Zheng R.K."/>
            <person name="Sun C.M."/>
        </authorList>
    </citation>
    <scope>NUCLEOTIDE SEQUENCE [LARGE SCALE GENOMIC DNA]</scope>
    <source>
        <strain evidence="11">zrk29</strain>
    </source>
</reference>
<dbReference type="EMBL" id="CP051151">
    <property type="protein sequence ID" value="QLY39753.1"/>
    <property type="molecule type" value="Genomic_DNA"/>
</dbReference>
<dbReference type="GO" id="GO:0005524">
    <property type="term" value="F:ATP binding"/>
    <property type="evidence" value="ECO:0007669"/>
    <property type="project" value="UniProtKB-UniRule"/>
</dbReference>
<comment type="catalytic activity">
    <reaction evidence="7 8">
        <text>CMP + ATP = CDP + ADP</text>
        <dbReference type="Rhea" id="RHEA:11600"/>
        <dbReference type="ChEBI" id="CHEBI:30616"/>
        <dbReference type="ChEBI" id="CHEBI:58069"/>
        <dbReference type="ChEBI" id="CHEBI:60377"/>
        <dbReference type="ChEBI" id="CHEBI:456216"/>
        <dbReference type="EC" id="2.7.4.25"/>
    </reaction>
</comment>
<dbReference type="GO" id="GO:0036431">
    <property type="term" value="F:dCMP kinase activity"/>
    <property type="evidence" value="ECO:0007669"/>
    <property type="project" value="InterPro"/>
</dbReference>
<name>A0A7L6N0I7_9MOLU</name>
<keyword evidence="4 8" id="KW-0418">Kinase</keyword>
<feature type="domain" description="Cytidylate kinase" evidence="9">
    <location>
        <begin position="6"/>
        <end position="212"/>
    </location>
</feature>
<dbReference type="AlphaFoldDB" id="A0A7L6N0I7"/>
<dbReference type="Gene3D" id="3.40.50.300">
    <property type="entry name" value="P-loop containing nucleotide triphosphate hydrolases"/>
    <property type="match status" value="1"/>
</dbReference>
<dbReference type="GO" id="GO:0006220">
    <property type="term" value="P:pyrimidine nucleotide metabolic process"/>
    <property type="evidence" value="ECO:0007669"/>
    <property type="project" value="UniProtKB-UniRule"/>
</dbReference>
<dbReference type="RefSeq" id="WP_312032233.1">
    <property type="nucleotide sequence ID" value="NZ_CP051151.1"/>
</dbReference>
<evidence type="ECO:0000256" key="6">
    <source>
        <dbReference type="ARBA" id="ARBA00047615"/>
    </source>
</evidence>
<dbReference type="GO" id="GO:0005737">
    <property type="term" value="C:cytoplasm"/>
    <property type="evidence" value="ECO:0007669"/>
    <property type="project" value="UniProtKB-SubCell"/>
</dbReference>
<comment type="subcellular location">
    <subcellularLocation>
        <location evidence="8">Cytoplasm</location>
    </subcellularLocation>
</comment>
<evidence type="ECO:0000259" key="9">
    <source>
        <dbReference type="Pfam" id="PF02224"/>
    </source>
</evidence>
<evidence type="ECO:0000256" key="4">
    <source>
        <dbReference type="ARBA" id="ARBA00022777"/>
    </source>
</evidence>
<evidence type="ECO:0000313" key="10">
    <source>
        <dbReference type="EMBL" id="QLY39753.1"/>
    </source>
</evidence>
<keyword evidence="11" id="KW-1185">Reference proteome</keyword>
<keyword evidence="8" id="KW-0963">Cytoplasm</keyword>
<dbReference type="NCBIfam" id="TIGR00017">
    <property type="entry name" value="cmk"/>
    <property type="match status" value="1"/>
</dbReference>
<accession>A0A7L6N0I7</accession>
<evidence type="ECO:0000256" key="5">
    <source>
        <dbReference type="ARBA" id="ARBA00022840"/>
    </source>
</evidence>
<gene>
    <name evidence="8" type="primary">cmk</name>
    <name evidence="10" type="ORF">HF295_02305</name>
</gene>
<evidence type="ECO:0000256" key="7">
    <source>
        <dbReference type="ARBA" id="ARBA00048478"/>
    </source>
</evidence>
<evidence type="ECO:0000256" key="2">
    <source>
        <dbReference type="ARBA" id="ARBA00022679"/>
    </source>
</evidence>
<sequence length="222" mass="25077">MSYHAIAIDGPAGAGKSTIAKLLAKKLNYTYIDTGAMYRATTYKALNLGVDLIDPESFSFLNITDFVFKNGELYMDGTNMTKLNRSKEVADNVSLVASHIPVRNKLVSLQQEIAENNHVVMDGRDIGTVVLTHAQLKVFLTASVKVRAKRRYEELKNAGRIITLEDIEKDIERRDKYDSTRSYNPLRKAQDAIEIDTSDKDIREVVDLLYKKYIKIVNEGEL</sequence>
<proteinExistence type="inferred from homology"/>
<keyword evidence="2 8" id="KW-0808">Transferase</keyword>
<dbReference type="Proteomes" id="UP000512167">
    <property type="component" value="Chromosome"/>
</dbReference>
<dbReference type="InterPro" id="IPR027417">
    <property type="entry name" value="P-loop_NTPase"/>
</dbReference>
<evidence type="ECO:0000313" key="11">
    <source>
        <dbReference type="Proteomes" id="UP000512167"/>
    </source>
</evidence>
<keyword evidence="5 8" id="KW-0067">ATP-binding</keyword>